<sequence>MVHTSSSSAIGRGFTLSVLRVCIYSSHDSRALLLLLPATRTAWQSTGRLSSARYYSSPSSSSSAAATASPKQPQEIAVPLSVSPDAANPPASTRPPPLDVPVRAPETSTFSHLFSVGKAYLTFYKTGLGQIFTNMQLVRALPAATTTRSHLLLRERFQHDIRRLPLFGLLMFVCGEFTPLVVLAVPSTVPYTCRIPAHASKLQRRLEAQRDTARRKLLGDYDDVNATIITTRIMADVVARSLGLVSPHWERIGGAPGPLALLRVRKRLHHLAEDDDLLVQAGGAPALEPEEVRLAANDRGVDVTGRTDDELRGVLERWLRVTTVTDNVEERERRMLVLLSRSTENWP</sequence>
<evidence type="ECO:0000313" key="4">
    <source>
        <dbReference type="EMBL" id="KAK3376716.1"/>
    </source>
</evidence>
<feature type="region of interest" description="Disordered" evidence="2">
    <location>
        <begin position="81"/>
        <end position="102"/>
    </location>
</feature>
<keyword evidence="1" id="KW-0496">Mitochondrion</keyword>
<comment type="caution">
    <text evidence="4">The sequence shown here is derived from an EMBL/GenBank/DDBJ whole genome shotgun (WGS) entry which is preliminary data.</text>
</comment>
<protein>
    <recommendedName>
        <fullName evidence="3">Letm1 RBD domain-containing protein</fullName>
    </recommendedName>
</protein>
<evidence type="ECO:0000313" key="5">
    <source>
        <dbReference type="Proteomes" id="UP001287356"/>
    </source>
</evidence>
<dbReference type="GO" id="GO:0043022">
    <property type="term" value="F:ribosome binding"/>
    <property type="evidence" value="ECO:0007669"/>
    <property type="project" value="InterPro"/>
</dbReference>
<reference evidence="4" key="1">
    <citation type="journal article" date="2023" name="Mol. Phylogenet. Evol.">
        <title>Genome-scale phylogeny and comparative genomics of the fungal order Sordariales.</title>
        <authorList>
            <person name="Hensen N."/>
            <person name="Bonometti L."/>
            <person name="Westerberg I."/>
            <person name="Brannstrom I.O."/>
            <person name="Guillou S."/>
            <person name="Cros-Aarteil S."/>
            <person name="Calhoun S."/>
            <person name="Haridas S."/>
            <person name="Kuo A."/>
            <person name="Mondo S."/>
            <person name="Pangilinan J."/>
            <person name="Riley R."/>
            <person name="LaButti K."/>
            <person name="Andreopoulos B."/>
            <person name="Lipzen A."/>
            <person name="Chen C."/>
            <person name="Yan M."/>
            <person name="Daum C."/>
            <person name="Ng V."/>
            <person name="Clum A."/>
            <person name="Steindorff A."/>
            <person name="Ohm R.A."/>
            <person name="Martin F."/>
            <person name="Silar P."/>
            <person name="Natvig D.O."/>
            <person name="Lalanne C."/>
            <person name="Gautier V."/>
            <person name="Ament-Velasquez S.L."/>
            <person name="Kruys A."/>
            <person name="Hutchinson M.I."/>
            <person name="Powell A.J."/>
            <person name="Barry K."/>
            <person name="Miller A.N."/>
            <person name="Grigoriev I.V."/>
            <person name="Debuchy R."/>
            <person name="Gladieux P."/>
            <person name="Hiltunen Thoren M."/>
            <person name="Johannesson H."/>
        </authorList>
    </citation>
    <scope>NUCLEOTIDE SEQUENCE</scope>
    <source>
        <strain evidence="4">CBS 958.72</strain>
    </source>
</reference>
<gene>
    <name evidence="4" type="ORF">B0T24DRAFT_619469</name>
</gene>
<evidence type="ECO:0000256" key="2">
    <source>
        <dbReference type="SAM" id="MobiDB-lite"/>
    </source>
</evidence>
<keyword evidence="5" id="KW-1185">Reference proteome</keyword>
<dbReference type="AlphaFoldDB" id="A0AAE0KHK9"/>
<proteinExistence type="predicted"/>
<feature type="domain" description="Letm1 RBD" evidence="3">
    <location>
        <begin position="160"/>
        <end position="347"/>
    </location>
</feature>
<accession>A0AAE0KHK9</accession>
<dbReference type="Proteomes" id="UP001287356">
    <property type="component" value="Unassembled WGS sequence"/>
</dbReference>
<dbReference type="Pfam" id="PF07766">
    <property type="entry name" value="LETM1_RBD"/>
    <property type="match status" value="1"/>
</dbReference>
<name>A0AAE0KHK9_9PEZI</name>
<dbReference type="EMBL" id="JAULSN010000003">
    <property type="protein sequence ID" value="KAK3376716.1"/>
    <property type="molecule type" value="Genomic_DNA"/>
</dbReference>
<dbReference type="InterPro" id="IPR033122">
    <property type="entry name" value="LETM1-like_RBD"/>
</dbReference>
<organism evidence="4 5">
    <name type="scientific">Lasiosphaeria ovina</name>
    <dbReference type="NCBI Taxonomy" id="92902"/>
    <lineage>
        <taxon>Eukaryota</taxon>
        <taxon>Fungi</taxon>
        <taxon>Dikarya</taxon>
        <taxon>Ascomycota</taxon>
        <taxon>Pezizomycotina</taxon>
        <taxon>Sordariomycetes</taxon>
        <taxon>Sordariomycetidae</taxon>
        <taxon>Sordariales</taxon>
        <taxon>Lasiosphaeriaceae</taxon>
        <taxon>Lasiosphaeria</taxon>
    </lineage>
</organism>
<evidence type="ECO:0000259" key="3">
    <source>
        <dbReference type="PROSITE" id="PS51758"/>
    </source>
</evidence>
<reference evidence="4" key="2">
    <citation type="submission" date="2023-06" db="EMBL/GenBank/DDBJ databases">
        <authorList>
            <consortium name="Lawrence Berkeley National Laboratory"/>
            <person name="Haridas S."/>
            <person name="Hensen N."/>
            <person name="Bonometti L."/>
            <person name="Westerberg I."/>
            <person name="Brannstrom I.O."/>
            <person name="Guillou S."/>
            <person name="Cros-Aarteil S."/>
            <person name="Calhoun S."/>
            <person name="Kuo A."/>
            <person name="Mondo S."/>
            <person name="Pangilinan J."/>
            <person name="Riley R."/>
            <person name="Labutti K."/>
            <person name="Andreopoulos B."/>
            <person name="Lipzen A."/>
            <person name="Chen C."/>
            <person name="Yanf M."/>
            <person name="Daum C."/>
            <person name="Ng V."/>
            <person name="Clum A."/>
            <person name="Steindorff A."/>
            <person name="Ohm R."/>
            <person name="Martin F."/>
            <person name="Silar P."/>
            <person name="Natvig D."/>
            <person name="Lalanne C."/>
            <person name="Gautier V."/>
            <person name="Ament-Velasquez S.L."/>
            <person name="Kruys A."/>
            <person name="Hutchinson M.I."/>
            <person name="Powell A.J."/>
            <person name="Barry K."/>
            <person name="Miller A.N."/>
            <person name="Grigoriev I.V."/>
            <person name="Debuchy R."/>
            <person name="Gladieux P."/>
            <person name="Thoren M.H."/>
            <person name="Johannesson H."/>
        </authorList>
    </citation>
    <scope>NUCLEOTIDE SEQUENCE</scope>
    <source>
        <strain evidence="4">CBS 958.72</strain>
    </source>
</reference>
<dbReference type="PROSITE" id="PS51758">
    <property type="entry name" value="LETM1_RBD"/>
    <property type="match status" value="1"/>
</dbReference>
<evidence type="ECO:0000256" key="1">
    <source>
        <dbReference type="PROSITE-ProRule" id="PRU01094"/>
    </source>
</evidence>